<dbReference type="Gene3D" id="2.60.40.2620">
    <property type="entry name" value="Fimbrillin-like"/>
    <property type="match status" value="1"/>
</dbReference>
<reference evidence="2" key="1">
    <citation type="submission" date="2019-03" db="EMBL/GenBank/DDBJ databases">
        <title>Single cell metagenomics reveals metabolic interactions within the superorganism composed of flagellate Streblomastix strix and complex community of Bacteroidetes bacteria on its surface.</title>
        <authorList>
            <person name="Treitli S.C."/>
            <person name="Kolisko M."/>
            <person name="Husnik F."/>
            <person name="Keeling P."/>
            <person name="Hampl V."/>
        </authorList>
    </citation>
    <scope>NUCLEOTIDE SEQUENCE</scope>
    <source>
        <strain evidence="2">STM</strain>
    </source>
</reference>
<dbReference type="NCBIfam" id="TIGR02145">
    <property type="entry name" value="Fib_succ_major"/>
    <property type="match status" value="1"/>
</dbReference>
<dbReference type="Pfam" id="PF09603">
    <property type="entry name" value="Fib_succ_major"/>
    <property type="match status" value="1"/>
</dbReference>
<organism evidence="2">
    <name type="scientific">termite gut metagenome</name>
    <dbReference type="NCBI Taxonomy" id="433724"/>
    <lineage>
        <taxon>unclassified sequences</taxon>
        <taxon>metagenomes</taxon>
        <taxon>organismal metagenomes</taxon>
    </lineage>
</organism>
<gene>
    <name evidence="2" type="ORF">EZS27_010543</name>
</gene>
<protein>
    <recommendedName>
        <fullName evidence="1">Fibrobacter succinogenes major paralogous domain-containing protein</fullName>
    </recommendedName>
</protein>
<proteinExistence type="predicted"/>
<dbReference type="CDD" id="cd13120">
    <property type="entry name" value="BF2867_like_N"/>
    <property type="match status" value="1"/>
</dbReference>
<dbReference type="CDD" id="cd13121">
    <property type="entry name" value="BF2867_like_C"/>
    <property type="match status" value="1"/>
</dbReference>
<dbReference type="InterPro" id="IPR011871">
    <property type="entry name" value="Fib_succ_major"/>
</dbReference>
<feature type="domain" description="Fibrobacter succinogenes major paralogous" evidence="1">
    <location>
        <begin position="456"/>
        <end position="619"/>
    </location>
</feature>
<dbReference type="AlphaFoldDB" id="A0A5J4S8F4"/>
<accession>A0A5J4S8F4</accession>
<dbReference type="InterPro" id="IPR025049">
    <property type="entry name" value="Mfa-like_1"/>
</dbReference>
<dbReference type="EMBL" id="SNRY01000373">
    <property type="protein sequence ID" value="KAA6341675.1"/>
    <property type="molecule type" value="Genomic_DNA"/>
</dbReference>
<dbReference type="Gene3D" id="2.60.40.2630">
    <property type="match status" value="1"/>
</dbReference>
<name>A0A5J4S8F4_9ZZZZ</name>
<evidence type="ECO:0000313" key="2">
    <source>
        <dbReference type="EMBL" id="KAA6341675.1"/>
    </source>
</evidence>
<dbReference type="Pfam" id="PF13149">
    <property type="entry name" value="Mfa_like_1"/>
    <property type="match status" value="1"/>
</dbReference>
<sequence>MYHLKMDLLRFMTLCSFIFCFFSCSNVPIEDDSAQEKIPISLSVSVDVSHTLVTGSSLEQGDAIGLYMMKSSSPEDSPYANNVKFTRSTSNNYISEESLFYPEEGEGYDFLAYYPYYDDNKIVEAGSTDIKVAIQTDQSGAKAFSASDFMIAEGLDISKPEEIVSLSFYRKMSCLNIRLRPGQGYTADGLLEVNPIVRISGMYTNALYNFSSGKFSSYNTPTDIIPNGTWKIDNGMLVGKSAIVIPQITSASRVSIELEVDGVFFDCKLGASFESGTSHDVTLTASPNYGGLPIVISSTDVSDWKEGQSIDIEATIALSPYVSMSNFTFSESLIYRLTADGSFVGEICREYLFADNINARAVVIYPVKDGKTDLTNGLAVLVEGSENKNVHGGKVSWSADGRLTYTAGASAPVNSIYMTSGGKIVTSREENVLRLAYHPYVLTDTRQTETCVYPIVKIGRQYWMGENLRASKYTNGTDILLAENCLEPLSNHYCIQDNSFFYNHGAVNTGILPPSGWKIADDDAWEVLKAYIGGSTSVLKSKSGWKTSNNQRANFTGFNATASGLYNKIYKYNGEYAAFWSVSNSFPNEANKSVIIEYDTDSMEENPSTGVLGLSVRCVLP</sequence>
<dbReference type="InterPro" id="IPR042278">
    <property type="entry name" value="Mfa-like_1_N"/>
</dbReference>
<evidence type="ECO:0000259" key="1">
    <source>
        <dbReference type="Pfam" id="PF09603"/>
    </source>
</evidence>
<comment type="caution">
    <text evidence="2">The sequence shown here is derived from an EMBL/GenBank/DDBJ whole genome shotgun (WGS) entry which is preliminary data.</text>
</comment>